<dbReference type="GO" id="GO:0016787">
    <property type="term" value="F:hydrolase activity"/>
    <property type="evidence" value="ECO:0007669"/>
    <property type="project" value="UniProtKB-KW"/>
</dbReference>
<dbReference type="Gene3D" id="3.60.15.10">
    <property type="entry name" value="Ribonuclease Z/Hydroxyacylglutathione hydrolase-like"/>
    <property type="match status" value="1"/>
</dbReference>
<dbReference type="InterPro" id="IPR036866">
    <property type="entry name" value="RibonucZ/Hydroxyglut_hydro"/>
</dbReference>
<evidence type="ECO:0000313" key="1">
    <source>
        <dbReference type="EMBL" id="OQB42474.1"/>
    </source>
</evidence>
<dbReference type="Proteomes" id="UP000485621">
    <property type="component" value="Unassembled WGS sequence"/>
</dbReference>
<reference evidence="1" key="1">
    <citation type="submission" date="2017-02" db="EMBL/GenBank/DDBJ databases">
        <title>Delving into the versatile metabolic prowess of the omnipresent phylum Bacteroidetes.</title>
        <authorList>
            <person name="Nobu M.K."/>
            <person name="Mei R."/>
            <person name="Narihiro T."/>
            <person name="Kuroda K."/>
            <person name="Liu W.-T."/>
        </authorList>
    </citation>
    <scope>NUCLEOTIDE SEQUENCE</scope>
    <source>
        <strain evidence="1">ADurb.Bin160</strain>
    </source>
</reference>
<gene>
    <name evidence="1" type="ORF">BWY04_00174</name>
</gene>
<dbReference type="AlphaFoldDB" id="A0A1V5ZRP9"/>
<protein>
    <submittedName>
        <fullName evidence="1">Ribonuclease J 2</fullName>
        <ecNumber evidence="1">3.1.-.-</ecNumber>
    </submittedName>
</protein>
<accession>A0A1V5ZRP9</accession>
<dbReference type="EC" id="3.1.-.-" evidence="1"/>
<sequence>MINNLIFKDIHLITNDDIDVHASGHGCMEDHKLMLSLLRPEFFLPYFMPAKERYAHKNLAMDM</sequence>
<organism evidence="1">
    <name type="scientific">candidate division CPR1 bacterium ADurb.Bin160</name>
    <dbReference type="NCBI Taxonomy" id="1852826"/>
    <lineage>
        <taxon>Bacteria</taxon>
        <taxon>candidate division CPR1</taxon>
    </lineage>
</organism>
<keyword evidence="1" id="KW-0378">Hydrolase</keyword>
<proteinExistence type="predicted"/>
<comment type="caution">
    <text evidence="1">The sequence shown here is derived from an EMBL/GenBank/DDBJ whole genome shotgun (WGS) entry which is preliminary data.</text>
</comment>
<dbReference type="EMBL" id="MWDB01000002">
    <property type="protein sequence ID" value="OQB42474.1"/>
    <property type="molecule type" value="Genomic_DNA"/>
</dbReference>
<name>A0A1V5ZRP9_9BACT</name>